<dbReference type="Pfam" id="PF02492">
    <property type="entry name" value="cobW"/>
    <property type="match status" value="1"/>
</dbReference>
<evidence type="ECO:0000256" key="5">
    <source>
        <dbReference type="ARBA" id="ARBA00049117"/>
    </source>
</evidence>
<gene>
    <name evidence="7" type="ORF">Ctob_012475</name>
</gene>
<dbReference type="GO" id="GO:0016787">
    <property type="term" value="F:hydrolase activity"/>
    <property type="evidence" value="ECO:0007669"/>
    <property type="project" value="UniProtKB-KW"/>
</dbReference>
<protein>
    <submittedName>
        <fullName evidence="7">Cobalamin synthesis protein p47k family protein</fullName>
    </submittedName>
</protein>
<feature type="domain" description="CobW C-terminal" evidence="6">
    <location>
        <begin position="573"/>
        <end position="691"/>
    </location>
</feature>
<comment type="similarity">
    <text evidence="4">Belongs to the SIMIBI class G3E GTPase family. ZNG1 subfamily.</text>
</comment>
<accession>A0A0M0JR93</accession>
<dbReference type="Pfam" id="PF07683">
    <property type="entry name" value="CobW_C"/>
    <property type="match status" value="1"/>
</dbReference>
<comment type="catalytic activity">
    <reaction evidence="5">
        <text>GTP + H2O = GDP + phosphate + H(+)</text>
        <dbReference type="Rhea" id="RHEA:19669"/>
        <dbReference type="ChEBI" id="CHEBI:15377"/>
        <dbReference type="ChEBI" id="CHEBI:15378"/>
        <dbReference type="ChEBI" id="CHEBI:37565"/>
        <dbReference type="ChEBI" id="CHEBI:43474"/>
        <dbReference type="ChEBI" id="CHEBI:58189"/>
    </reaction>
    <physiologicalReaction direction="left-to-right" evidence="5">
        <dbReference type="Rhea" id="RHEA:19670"/>
    </physiologicalReaction>
</comment>
<dbReference type="PANTHER" id="PTHR43603">
    <property type="entry name" value="COBW DOMAIN-CONTAINING PROTEIN DDB_G0274527"/>
    <property type="match status" value="1"/>
</dbReference>
<dbReference type="InterPro" id="IPR036627">
    <property type="entry name" value="CobW-likC_sf"/>
</dbReference>
<dbReference type="InterPro" id="IPR051927">
    <property type="entry name" value="Zn_Chap_cDPG_Synth"/>
</dbReference>
<dbReference type="Gene3D" id="3.40.50.300">
    <property type="entry name" value="P-loop containing nucleotide triphosphate hydrolases"/>
    <property type="match status" value="1"/>
</dbReference>
<evidence type="ECO:0000256" key="2">
    <source>
        <dbReference type="ARBA" id="ARBA00022801"/>
    </source>
</evidence>
<dbReference type="EMBL" id="JWZX01002460">
    <property type="protein sequence ID" value="KOO29119.1"/>
    <property type="molecule type" value="Genomic_DNA"/>
</dbReference>
<keyword evidence="8" id="KW-1185">Reference proteome</keyword>
<comment type="caution">
    <text evidence="7">The sequence shown here is derived from an EMBL/GenBank/DDBJ whole genome shotgun (WGS) entry which is preliminary data.</text>
</comment>
<keyword evidence="3" id="KW-0143">Chaperone</keyword>
<dbReference type="GO" id="GO:0000166">
    <property type="term" value="F:nucleotide binding"/>
    <property type="evidence" value="ECO:0007669"/>
    <property type="project" value="UniProtKB-KW"/>
</dbReference>
<evidence type="ECO:0000313" key="8">
    <source>
        <dbReference type="Proteomes" id="UP000037460"/>
    </source>
</evidence>
<dbReference type="InterPro" id="IPR027417">
    <property type="entry name" value="P-loop_NTPase"/>
</dbReference>
<evidence type="ECO:0000256" key="1">
    <source>
        <dbReference type="ARBA" id="ARBA00022741"/>
    </source>
</evidence>
<sequence>MSRKDRDVAKAKETGAFATAQCLVAYLGYSPIKPTQMPPDLAVVLWLPEPAAQPKRTEWSHPGVGPSVGLILPAVQRVLMTTDASVSPPGAIFILDCTPLIPANESAQSVLDKEATAGQLGKQLGKPVGRLLEKLLTGHHGTVTLVGIDGGAALALGLLQVPPAEHGLREGVVERVVLLKPKLSVAVVNARLAKSAQKVGVALDVFYENRTALERRDAVVRHAFPRGASRVLETLSSRPELAAAGGALYSALLSDGVRSGPAAAEIDGALLDPGATDALGQTIFWGEVTFEMSRNTKQTEAVQAANALAPRGLDGKVPLLPVTVLSGFLGAGKTTLLNHLLRNSAGYRIAIIVNDMATINIDAELVRRANVLQMEEKMIELSNGCICCTLREDLLASIAALAAEQRFDHCIVESSGISEPMPVAETFSFKDDASGLSLGDVASLHNLVTVVDAAAIFEQLTTMDTLAERGWAGGHRATCARSRSCCVSSLEFADVITLNKVDLLSEVEMAAVERFVKKINPGAEVLRTMNSRLEPSVLLDKARFSLRVAETHPNWLAEAREHEHLPETVEYGISSFIYRAKRPFHPQRLHGAFCSRPRPGALANLLRLKGIAWIATRHSQQAHAALAGTQFSLDPGPPWWDAIPRELWPETLEEDIKPLWHEEHGDRQTELVVIGRHLDHRAAEAAIHACLLTDAEMVGGAEGWLTLADPFAEKWDEGPWRWRRRAVRRGTTTTTTTATRTEAVTEAAFVDPHT</sequence>
<name>A0A0M0JR93_9EUKA</name>
<evidence type="ECO:0000256" key="3">
    <source>
        <dbReference type="ARBA" id="ARBA00023186"/>
    </source>
</evidence>
<keyword evidence="1" id="KW-0547">Nucleotide-binding</keyword>
<organism evidence="7 8">
    <name type="scientific">Chrysochromulina tobinii</name>
    <dbReference type="NCBI Taxonomy" id="1460289"/>
    <lineage>
        <taxon>Eukaryota</taxon>
        <taxon>Haptista</taxon>
        <taxon>Haptophyta</taxon>
        <taxon>Prymnesiophyceae</taxon>
        <taxon>Prymnesiales</taxon>
        <taxon>Chrysochromulinaceae</taxon>
        <taxon>Chrysochromulina</taxon>
    </lineage>
</organism>
<dbReference type="InterPro" id="IPR003495">
    <property type="entry name" value="CobW/HypB/UreG_nucleotide-bd"/>
</dbReference>
<dbReference type="AlphaFoldDB" id="A0A0M0JR93"/>
<evidence type="ECO:0000259" key="6">
    <source>
        <dbReference type="SMART" id="SM00833"/>
    </source>
</evidence>
<dbReference type="InterPro" id="IPR011629">
    <property type="entry name" value="CobW-like_C"/>
</dbReference>
<dbReference type="Proteomes" id="UP000037460">
    <property type="component" value="Unassembled WGS sequence"/>
</dbReference>
<evidence type="ECO:0000313" key="7">
    <source>
        <dbReference type="EMBL" id="KOO29119.1"/>
    </source>
</evidence>
<keyword evidence="2" id="KW-0378">Hydrolase</keyword>
<dbReference type="SMART" id="SM00833">
    <property type="entry name" value="CobW_C"/>
    <property type="match status" value="1"/>
</dbReference>
<dbReference type="PANTHER" id="PTHR43603:SF1">
    <property type="entry name" value="ZINC-REGULATED GTPASE METALLOPROTEIN ACTIVATOR 1"/>
    <property type="match status" value="1"/>
</dbReference>
<dbReference type="SUPFAM" id="SSF52540">
    <property type="entry name" value="P-loop containing nucleoside triphosphate hydrolases"/>
    <property type="match status" value="1"/>
</dbReference>
<evidence type="ECO:0000256" key="4">
    <source>
        <dbReference type="ARBA" id="ARBA00034320"/>
    </source>
</evidence>
<dbReference type="CDD" id="cd03112">
    <property type="entry name" value="CobW-like"/>
    <property type="match status" value="1"/>
</dbReference>
<reference evidence="8" key="1">
    <citation type="journal article" date="2015" name="PLoS Genet.">
        <title>Genome Sequence and Transcriptome Analyses of Chrysochromulina tobin: Metabolic Tools for Enhanced Algal Fitness in the Prominent Order Prymnesiales (Haptophyceae).</title>
        <authorList>
            <person name="Hovde B.T."/>
            <person name="Deodato C.R."/>
            <person name="Hunsperger H.M."/>
            <person name="Ryken S.A."/>
            <person name="Yost W."/>
            <person name="Jha R.K."/>
            <person name="Patterson J."/>
            <person name="Monnat R.J. Jr."/>
            <person name="Barlow S.B."/>
            <person name="Starkenburg S.R."/>
            <person name="Cattolico R.A."/>
        </authorList>
    </citation>
    <scope>NUCLEOTIDE SEQUENCE</scope>
    <source>
        <strain evidence="8">CCMP291</strain>
    </source>
</reference>
<proteinExistence type="inferred from homology"/>
<dbReference type="Gene3D" id="3.30.1220.10">
    <property type="entry name" value="CobW-like, C-terminal domain"/>
    <property type="match status" value="1"/>
</dbReference>
<dbReference type="OrthoDB" id="272672at2759"/>